<dbReference type="Pfam" id="PF04978">
    <property type="entry name" value="MST"/>
    <property type="match status" value="1"/>
</dbReference>
<reference evidence="1 2" key="1">
    <citation type="submission" date="2017-07" db="EMBL/GenBank/DDBJ databases">
        <title>Draft whole genome sequences of clinical Proprionibacteriaceae strains.</title>
        <authorList>
            <person name="Bernier A.-M."/>
            <person name="Bernard K."/>
            <person name="Domingo M.-C."/>
        </authorList>
    </citation>
    <scope>NUCLEOTIDE SEQUENCE [LARGE SCALE GENOMIC DNA]</scope>
    <source>
        <strain evidence="1 2">NML 030167</strain>
    </source>
</reference>
<evidence type="ECO:0000313" key="1">
    <source>
        <dbReference type="EMBL" id="OYO14523.1"/>
    </source>
</evidence>
<organism evidence="1 2">
    <name type="scientific">Enemella evansiae</name>
    <dbReference type="NCBI Taxonomy" id="2016499"/>
    <lineage>
        <taxon>Bacteria</taxon>
        <taxon>Bacillati</taxon>
        <taxon>Actinomycetota</taxon>
        <taxon>Actinomycetes</taxon>
        <taxon>Propionibacteriales</taxon>
        <taxon>Propionibacteriaceae</taxon>
        <taxon>Enemella</taxon>
    </lineage>
</organism>
<proteinExistence type="predicted"/>
<sequence length="161" mass="18056">MTDPDLAVRTADERASLIGFVEDQRLQIERLAGDLSEDEARASLVPSLTTVLGLLKHATFVEKVWFETRIEGRTRAEAGLPESVDESFTLSDADTLAGALADFRTACERSRRILAEVDLDDTVSARMGEVSVRWILLHLIREYARHAGHADILREQLRARR</sequence>
<gene>
    <name evidence="1" type="ORF">CGZ94_07990</name>
</gene>
<dbReference type="InterPro" id="IPR007061">
    <property type="entry name" value="MST-like"/>
</dbReference>
<accession>A0A255GJI4</accession>
<dbReference type="OrthoDB" id="4548523at2"/>
<evidence type="ECO:0000313" key="2">
    <source>
        <dbReference type="Proteomes" id="UP000215896"/>
    </source>
</evidence>
<name>A0A255GJI4_9ACTN</name>
<dbReference type="SUPFAM" id="SSF109854">
    <property type="entry name" value="DinB/YfiT-like putative metalloenzymes"/>
    <property type="match status" value="1"/>
</dbReference>
<dbReference type="EMBL" id="NMVO01000012">
    <property type="protein sequence ID" value="OYO14523.1"/>
    <property type="molecule type" value="Genomic_DNA"/>
</dbReference>
<evidence type="ECO:0008006" key="3">
    <source>
        <dbReference type="Google" id="ProtNLM"/>
    </source>
</evidence>
<dbReference type="RefSeq" id="WP_094355525.1">
    <property type="nucleotide sequence ID" value="NZ_NMVK01000002.1"/>
</dbReference>
<dbReference type="Proteomes" id="UP000215896">
    <property type="component" value="Unassembled WGS sequence"/>
</dbReference>
<accession>A0A4V3CFE6</accession>
<dbReference type="Gene3D" id="1.20.120.450">
    <property type="entry name" value="dinb family like domain"/>
    <property type="match status" value="1"/>
</dbReference>
<dbReference type="AlphaFoldDB" id="A0A255GJI4"/>
<protein>
    <recommendedName>
        <fullName evidence="3">DinB family protein</fullName>
    </recommendedName>
</protein>
<keyword evidence="2" id="KW-1185">Reference proteome</keyword>
<comment type="caution">
    <text evidence="1">The sequence shown here is derived from an EMBL/GenBank/DDBJ whole genome shotgun (WGS) entry which is preliminary data.</text>
</comment>
<dbReference type="InterPro" id="IPR034660">
    <property type="entry name" value="DinB/YfiT-like"/>
</dbReference>